<dbReference type="EMBL" id="BDIP01003454">
    <property type="protein sequence ID" value="GCA63418.1"/>
    <property type="molecule type" value="Genomic_DNA"/>
</dbReference>
<comment type="caution">
    <text evidence="1">The sequence shown here is derived from an EMBL/GenBank/DDBJ whole genome shotgun (WGS) entry which is preliminary data.</text>
</comment>
<accession>A0A391NW56</accession>
<protein>
    <submittedName>
        <fullName evidence="1">Uncharacterized protein</fullName>
    </submittedName>
</protein>
<dbReference type="Proteomes" id="UP000265618">
    <property type="component" value="Unassembled WGS sequence"/>
</dbReference>
<proteinExistence type="predicted"/>
<name>A0A391NW56_9EUKA</name>
<dbReference type="AlphaFoldDB" id="A0A391NW56"/>
<keyword evidence="2" id="KW-1185">Reference proteome</keyword>
<reference evidence="1 2" key="1">
    <citation type="journal article" date="2018" name="PLoS ONE">
        <title>The draft genome of Kipferlia bialata reveals reductive genome evolution in fornicate parasites.</title>
        <authorList>
            <person name="Tanifuji G."/>
            <person name="Takabayashi S."/>
            <person name="Kume K."/>
            <person name="Takagi M."/>
            <person name="Nakayama T."/>
            <person name="Kamikawa R."/>
            <person name="Inagaki Y."/>
            <person name="Hashimoto T."/>
        </authorList>
    </citation>
    <scope>NUCLEOTIDE SEQUENCE [LARGE SCALE GENOMIC DNA]</scope>
    <source>
        <strain evidence="1">NY0173</strain>
    </source>
</reference>
<sequence>MSEAPKTKNARSAIRKFYYRGVE</sequence>
<evidence type="ECO:0000313" key="2">
    <source>
        <dbReference type="Proteomes" id="UP000265618"/>
    </source>
</evidence>
<feature type="non-terminal residue" evidence="1">
    <location>
        <position position="1"/>
    </location>
</feature>
<evidence type="ECO:0000313" key="1">
    <source>
        <dbReference type="EMBL" id="GCA63418.1"/>
    </source>
</evidence>
<organism evidence="1 2">
    <name type="scientific">Kipferlia bialata</name>
    <dbReference type="NCBI Taxonomy" id="797122"/>
    <lineage>
        <taxon>Eukaryota</taxon>
        <taxon>Metamonada</taxon>
        <taxon>Carpediemonas-like organisms</taxon>
        <taxon>Kipferlia</taxon>
    </lineage>
</organism>
<gene>
    <name evidence="1" type="ORF">KIPB_009825</name>
</gene>